<name>A0ABW0SRI4_9GAMM</name>
<evidence type="ECO:0000313" key="1">
    <source>
        <dbReference type="EMBL" id="MFC5579626.1"/>
    </source>
</evidence>
<proteinExistence type="predicted"/>
<organism evidence="1 2">
    <name type="scientific">Rhodanobacter terrae</name>
    <dbReference type="NCBI Taxonomy" id="418647"/>
    <lineage>
        <taxon>Bacteria</taxon>
        <taxon>Pseudomonadati</taxon>
        <taxon>Pseudomonadota</taxon>
        <taxon>Gammaproteobacteria</taxon>
        <taxon>Lysobacterales</taxon>
        <taxon>Rhodanobacteraceae</taxon>
        <taxon>Rhodanobacter</taxon>
    </lineage>
</organism>
<gene>
    <name evidence="1" type="ORF">ACFPPB_00645</name>
</gene>
<keyword evidence="2" id="KW-1185">Reference proteome</keyword>
<accession>A0ABW0SRI4</accession>
<protein>
    <submittedName>
        <fullName evidence="1">Uncharacterized protein</fullName>
    </submittedName>
</protein>
<evidence type="ECO:0000313" key="2">
    <source>
        <dbReference type="Proteomes" id="UP001596111"/>
    </source>
</evidence>
<dbReference type="RefSeq" id="WP_377323374.1">
    <property type="nucleotide sequence ID" value="NZ_JBHSNG010000001.1"/>
</dbReference>
<sequence>MVDSVVAVFRQVCPVACDDGMRFDTCTIRGEVVRKQPAYGGVRIEIQAAPAVTYSQSRG</sequence>
<dbReference type="EMBL" id="JBHSNG010000001">
    <property type="protein sequence ID" value="MFC5579626.1"/>
    <property type="molecule type" value="Genomic_DNA"/>
</dbReference>
<comment type="caution">
    <text evidence="1">The sequence shown here is derived from an EMBL/GenBank/DDBJ whole genome shotgun (WGS) entry which is preliminary data.</text>
</comment>
<dbReference type="Proteomes" id="UP001596111">
    <property type="component" value="Unassembled WGS sequence"/>
</dbReference>
<reference evidence="2" key="1">
    <citation type="journal article" date="2019" name="Int. J. Syst. Evol. Microbiol.">
        <title>The Global Catalogue of Microorganisms (GCM) 10K type strain sequencing project: providing services to taxonomists for standard genome sequencing and annotation.</title>
        <authorList>
            <consortium name="The Broad Institute Genomics Platform"/>
            <consortium name="The Broad Institute Genome Sequencing Center for Infectious Disease"/>
            <person name="Wu L."/>
            <person name="Ma J."/>
        </authorList>
    </citation>
    <scope>NUCLEOTIDE SEQUENCE [LARGE SCALE GENOMIC DNA]</scope>
    <source>
        <strain evidence="2">CGMCC 1.13587</strain>
    </source>
</reference>